<feature type="signal peptide" evidence="1">
    <location>
        <begin position="1"/>
        <end position="22"/>
    </location>
</feature>
<organism evidence="2 3">
    <name type="scientific">Lysinibacillus capsici</name>
    <dbReference type="NCBI Taxonomy" id="2115968"/>
    <lineage>
        <taxon>Bacteria</taxon>
        <taxon>Bacillati</taxon>
        <taxon>Bacillota</taxon>
        <taxon>Bacilli</taxon>
        <taxon>Bacillales</taxon>
        <taxon>Bacillaceae</taxon>
        <taxon>Lysinibacillus</taxon>
    </lineage>
</organism>
<proteinExistence type="predicted"/>
<accession>A0A2X0YZP5</accession>
<sequence>MKKYIKGLVPCIYLMLSFFVLSGCNAQKSGNTYYLLLMGESESWNLTGYEIVITPEDFKAGFGTLKMKNVNTYMTDFFHFETHVVIENDDSVVHTDSVTGETNIAEYTTGAIAGPYINKNGDFITLKDIHEIYVVVEWWDTSKNESIKERIDLFNKSKKEQPFLNEL</sequence>
<dbReference type="EMBL" id="UAQE01000001">
    <property type="protein sequence ID" value="SPU00787.1"/>
    <property type="molecule type" value="Genomic_DNA"/>
</dbReference>
<evidence type="ECO:0008006" key="4">
    <source>
        <dbReference type="Google" id="ProtNLM"/>
    </source>
</evidence>
<evidence type="ECO:0000313" key="2">
    <source>
        <dbReference type="EMBL" id="SPU00787.1"/>
    </source>
</evidence>
<evidence type="ECO:0000313" key="3">
    <source>
        <dbReference type="Proteomes" id="UP000251431"/>
    </source>
</evidence>
<dbReference type="PROSITE" id="PS51257">
    <property type="entry name" value="PROKAR_LIPOPROTEIN"/>
    <property type="match status" value="1"/>
</dbReference>
<dbReference type="AlphaFoldDB" id="A0A2X0YZP5"/>
<dbReference type="RefSeq" id="WP_112117903.1">
    <property type="nucleotide sequence ID" value="NZ_UAQE01000001.1"/>
</dbReference>
<evidence type="ECO:0000256" key="1">
    <source>
        <dbReference type="SAM" id="SignalP"/>
    </source>
</evidence>
<dbReference type="Proteomes" id="UP000251431">
    <property type="component" value="Unassembled WGS sequence"/>
</dbReference>
<name>A0A2X0YZP5_9BACI</name>
<gene>
    <name evidence="2" type="ORF">NCTC7582_03586</name>
</gene>
<keyword evidence="1" id="KW-0732">Signal</keyword>
<protein>
    <recommendedName>
        <fullName evidence="4">Lipoprotein</fullName>
    </recommendedName>
</protein>
<feature type="chain" id="PRO_5039560603" description="Lipoprotein" evidence="1">
    <location>
        <begin position="23"/>
        <end position="167"/>
    </location>
</feature>
<reference evidence="2 3" key="1">
    <citation type="submission" date="2018-06" db="EMBL/GenBank/DDBJ databases">
        <authorList>
            <consortium name="Pathogen Informatics"/>
            <person name="Doyle S."/>
        </authorList>
    </citation>
    <scope>NUCLEOTIDE SEQUENCE [LARGE SCALE GENOMIC DNA]</scope>
    <source>
        <strain evidence="2 3">NCTC7582</strain>
    </source>
</reference>